<dbReference type="RefSeq" id="WP_072849089.1">
    <property type="nucleotide sequence ID" value="NZ_FQVI01000002.1"/>
</dbReference>
<keyword evidence="7" id="KW-1185">Reference proteome</keyword>
<dbReference type="GO" id="GO:0005829">
    <property type="term" value="C:cytosol"/>
    <property type="evidence" value="ECO:0007669"/>
    <property type="project" value="TreeGrafter"/>
</dbReference>
<keyword evidence="3" id="KW-0378">Hydrolase</keyword>
<sequence>MQELLILRGNICYSTGKKQLESADRGYLVSRQGIVEGVYSSLPAQYEDAEITDWGNCLIIPGLTDLHVHAPQYAFRGLGMDLELLDWLNTHTFPEEAKYRDLEYAGKAYEMFVRDLKNGATTRAVVFGTIHEEATELLMDLLEESGLITMVGKVNMDRNSPDELREKSAGESLQSTRRWLGKIRDKYERTRPILTPRFIPSCTDELMSGLKEIQREYSLPVQSHLSENQGEVEWVRELCPWSDFYGDAYDHFGLFGGEYPAVMAHCVHSKEEEIRRMKQRGVYIAHCPQSNTNLSSGVAPVRTYLEQDMNIGLGSDVAGGFATSILRAMADAIQASKLRWRLSDSSLKPLSFEEAFYLGTKGGGSFFGKVGSFEPGYEMDAVVLDDSQCPYPQELTVKERVERLIYLADDSQIAGKYVAGKKIK</sequence>
<reference evidence="6 7" key="1">
    <citation type="submission" date="2016-11" db="EMBL/GenBank/DDBJ databases">
        <authorList>
            <person name="Jaros S."/>
            <person name="Januszkiewicz K."/>
            <person name="Wedrychowicz H."/>
        </authorList>
    </citation>
    <scope>NUCLEOTIDE SEQUENCE [LARGE SCALE GENOMIC DNA]</scope>
    <source>
        <strain evidence="6 7">DSM 17459</strain>
    </source>
</reference>
<evidence type="ECO:0000256" key="2">
    <source>
        <dbReference type="ARBA" id="ARBA00022723"/>
    </source>
</evidence>
<gene>
    <name evidence="6" type="ORF">SAMN02745158_00736</name>
</gene>
<dbReference type="AlphaFoldDB" id="A0A1M4U4X2"/>
<accession>A0A1M4U4X2</accession>
<dbReference type="InterPro" id="IPR051607">
    <property type="entry name" value="Metallo-dep_hydrolases"/>
</dbReference>
<comment type="cofactor">
    <cofactor evidence="1">
        <name>Zn(2+)</name>
        <dbReference type="ChEBI" id="CHEBI:29105"/>
    </cofactor>
</comment>
<dbReference type="SUPFAM" id="SSF51556">
    <property type="entry name" value="Metallo-dependent hydrolases"/>
    <property type="match status" value="1"/>
</dbReference>
<dbReference type="PANTHER" id="PTHR11271:SF6">
    <property type="entry name" value="GUANINE DEAMINASE"/>
    <property type="match status" value="1"/>
</dbReference>
<dbReference type="OrthoDB" id="9807210at2"/>
<keyword evidence="4" id="KW-0862">Zinc</keyword>
<dbReference type="STRING" id="1122155.SAMN02745158_00736"/>
<dbReference type="Gene3D" id="2.30.40.10">
    <property type="entry name" value="Urease, subunit C, domain 1"/>
    <property type="match status" value="1"/>
</dbReference>
<evidence type="ECO:0000313" key="6">
    <source>
        <dbReference type="EMBL" id="SHE51799.1"/>
    </source>
</evidence>
<dbReference type="GO" id="GO:0008892">
    <property type="term" value="F:guanine deaminase activity"/>
    <property type="evidence" value="ECO:0007669"/>
    <property type="project" value="TreeGrafter"/>
</dbReference>
<protein>
    <submittedName>
        <fullName evidence="6">Guanine deaminase</fullName>
    </submittedName>
</protein>
<evidence type="ECO:0000313" key="7">
    <source>
        <dbReference type="Proteomes" id="UP000184245"/>
    </source>
</evidence>
<dbReference type="SUPFAM" id="SSF51338">
    <property type="entry name" value="Composite domain of metallo-dependent hydrolases"/>
    <property type="match status" value="1"/>
</dbReference>
<feature type="domain" description="Amidohydrolase-related" evidence="5">
    <location>
        <begin position="59"/>
        <end position="421"/>
    </location>
</feature>
<keyword evidence="2" id="KW-0479">Metal-binding</keyword>
<dbReference type="GO" id="GO:0046098">
    <property type="term" value="P:guanine metabolic process"/>
    <property type="evidence" value="ECO:0007669"/>
    <property type="project" value="TreeGrafter"/>
</dbReference>
<dbReference type="PANTHER" id="PTHR11271">
    <property type="entry name" value="GUANINE DEAMINASE"/>
    <property type="match status" value="1"/>
</dbReference>
<dbReference type="GO" id="GO:0008270">
    <property type="term" value="F:zinc ion binding"/>
    <property type="evidence" value="ECO:0007669"/>
    <property type="project" value="TreeGrafter"/>
</dbReference>
<dbReference type="EMBL" id="FQVI01000002">
    <property type="protein sequence ID" value="SHE51799.1"/>
    <property type="molecule type" value="Genomic_DNA"/>
</dbReference>
<organism evidence="6 7">
    <name type="scientific">Lactonifactor longoviformis DSM 17459</name>
    <dbReference type="NCBI Taxonomy" id="1122155"/>
    <lineage>
        <taxon>Bacteria</taxon>
        <taxon>Bacillati</taxon>
        <taxon>Bacillota</taxon>
        <taxon>Clostridia</taxon>
        <taxon>Eubacteriales</taxon>
        <taxon>Clostridiaceae</taxon>
        <taxon>Lactonifactor</taxon>
    </lineage>
</organism>
<name>A0A1M4U4X2_9CLOT</name>
<dbReference type="InterPro" id="IPR011059">
    <property type="entry name" value="Metal-dep_hydrolase_composite"/>
</dbReference>
<dbReference type="Gene3D" id="3.20.20.140">
    <property type="entry name" value="Metal-dependent hydrolases"/>
    <property type="match status" value="1"/>
</dbReference>
<proteinExistence type="predicted"/>
<evidence type="ECO:0000256" key="4">
    <source>
        <dbReference type="ARBA" id="ARBA00022833"/>
    </source>
</evidence>
<dbReference type="Proteomes" id="UP000184245">
    <property type="component" value="Unassembled WGS sequence"/>
</dbReference>
<dbReference type="InterPro" id="IPR032466">
    <property type="entry name" value="Metal_Hydrolase"/>
</dbReference>
<evidence type="ECO:0000256" key="3">
    <source>
        <dbReference type="ARBA" id="ARBA00022801"/>
    </source>
</evidence>
<evidence type="ECO:0000259" key="5">
    <source>
        <dbReference type="Pfam" id="PF01979"/>
    </source>
</evidence>
<dbReference type="InterPro" id="IPR006680">
    <property type="entry name" value="Amidohydro-rel"/>
</dbReference>
<evidence type="ECO:0000256" key="1">
    <source>
        <dbReference type="ARBA" id="ARBA00001947"/>
    </source>
</evidence>
<dbReference type="Pfam" id="PF01979">
    <property type="entry name" value="Amidohydro_1"/>
    <property type="match status" value="1"/>
</dbReference>